<evidence type="ECO:0000313" key="3">
    <source>
        <dbReference type="Proteomes" id="UP000035062"/>
    </source>
</evidence>
<dbReference type="STRING" id="1195246.AGRI_02035"/>
<dbReference type="EMBL" id="AKKU01000001">
    <property type="protein sequence ID" value="EIW90610.1"/>
    <property type="molecule type" value="Genomic_DNA"/>
</dbReference>
<accession>I9DWL2</accession>
<dbReference type="PATRIC" id="fig|1195246.3.peg.400"/>
<keyword evidence="1" id="KW-0732">Signal</keyword>
<organism evidence="2 3">
    <name type="scientific">Alishewanella agri BL06</name>
    <dbReference type="NCBI Taxonomy" id="1195246"/>
    <lineage>
        <taxon>Bacteria</taxon>
        <taxon>Pseudomonadati</taxon>
        <taxon>Pseudomonadota</taxon>
        <taxon>Gammaproteobacteria</taxon>
        <taxon>Alteromonadales</taxon>
        <taxon>Alteromonadaceae</taxon>
        <taxon>Alishewanella</taxon>
    </lineage>
</organism>
<protein>
    <submittedName>
        <fullName evidence="2">Periplasmic substrate-binding protein</fullName>
    </submittedName>
</protein>
<dbReference type="SUPFAM" id="SSF53850">
    <property type="entry name" value="Periplasmic binding protein-like II"/>
    <property type="match status" value="1"/>
</dbReference>
<dbReference type="eggNOG" id="COG0834">
    <property type="taxonomic scope" value="Bacteria"/>
</dbReference>
<dbReference type="AlphaFoldDB" id="I9DWL2"/>
<proteinExistence type="predicted"/>
<evidence type="ECO:0000256" key="1">
    <source>
        <dbReference type="SAM" id="SignalP"/>
    </source>
</evidence>
<reference evidence="2 3" key="1">
    <citation type="journal article" date="2012" name="J. Bacteriol.">
        <title>Genome Sequence of Pectin-Degrading Alishewanella agri, Isolated from Landfill Soil.</title>
        <authorList>
            <person name="Kim J."/>
            <person name="Jung J."/>
            <person name="Sung J.S."/>
            <person name="Chun J."/>
            <person name="Park W."/>
        </authorList>
    </citation>
    <scope>NUCLEOTIDE SEQUENCE [LARGE SCALE GENOMIC DNA]</scope>
    <source>
        <strain evidence="2 3">BL06</strain>
    </source>
</reference>
<name>I9DWL2_9ALTE</name>
<feature type="signal peptide" evidence="1">
    <location>
        <begin position="1"/>
        <end position="20"/>
    </location>
</feature>
<feature type="chain" id="PRO_5003719940" evidence="1">
    <location>
        <begin position="21"/>
        <end position="287"/>
    </location>
</feature>
<dbReference type="Proteomes" id="UP000035062">
    <property type="component" value="Unassembled WGS sequence"/>
</dbReference>
<gene>
    <name evidence="2" type="ORF">AGRI_02035</name>
</gene>
<evidence type="ECO:0000313" key="2">
    <source>
        <dbReference type="EMBL" id="EIW90610.1"/>
    </source>
</evidence>
<sequence>MRCVLISILLLLLSSGSSGAMPGRIQWAINDAPPFHILSGPYQNKGICDALISAVHRALPEVASSVWVMPQPRISQALTDQTDLCFPCMIYRGSHNERAYFSQPTHIYEPYQIMSRLPLAAEIASRYGSPVAFELLLSATQYRLGYPAGRRYAELQPLLDKYPPFLARPGVGGAVTILQMIQAERLDYTIDYPIVANYFNRTGQGNISSLPIREQQQDHIPGAIGCARSDWGRQVVNLINSVMPQVRQDPVFLEVLNLWSGADGESYQRFNQQHLARPEYQQATTPE</sequence>
<comment type="caution">
    <text evidence="2">The sequence shown here is derived from an EMBL/GenBank/DDBJ whole genome shotgun (WGS) entry which is preliminary data.</text>
</comment>
<keyword evidence="3" id="KW-1185">Reference proteome</keyword>